<evidence type="ECO:0000313" key="2">
    <source>
        <dbReference type="Proteomes" id="UP001181693"/>
    </source>
</evidence>
<name>A0AAV3A7D1_PYXAD</name>
<evidence type="ECO:0000313" key="1">
    <source>
        <dbReference type="EMBL" id="DBA23500.1"/>
    </source>
</evidence>
<dbReference type="AlphaFoldDB" id="A0AAV3A7D1"/>
<sequence>MGVEDTTSLLVEVTDALGTEVRIKKAKCQWLVGVRIMHPLCKYSLVHVEKLVVGGVLLQDPGKGRQWSSMLDTSEIHKDKYSSLFSHC</sequence>
<keyword evidence="2" id="KW-1185">Reference proteome</keyword>
<dbReference type="EMBL" id="DYDO01000006">
    <property type="protein sequence ID" value="DBA23500.1"/>
    <property type="molecule type" value="Genomic_DNA"/>
</dbReference>
<dbReference type="Proteomes" id="UP001181693">
    <property type="component" value="Unassembled WGS sequence"/>
</dbReference>
<organism evidence="1 2">
    <name type="scientific">Pyxicephalus adspersus</name>
    <name type="common">African bullfrog</name>
    <dbReference type="NCBI Taxonomy" id="30357"/>
    <lineage>
        <taxon>Eukaryota</taxon>
        <taxon>Metazoa</taxon>
        <taxon>Chordata</taxon>
        <taxon>Craniata</taxon>
        <taxon>Vertebrata</taxon>
        <taxon>Euteleostomi</taxon>
        <taxon>Amphibia</taxon>
        <taxon>Batrachia</taxon>
        <taxon>Anura</taxon>
        <taxon>Neobatrachia</taxon>
        <taxon>Ranoidea</taxon>
        <taxon>Pyxicephalidae</taxon>
        <taxon>Pyxicephalinae</taxon>
        <taxon>Pyxicephalus</taxon>
    </lineage>
</organism>
<protein>
    <submittedName>
        <fullName evidence="1">Uncharacterized protein</fullName>
    </submittedName>
</protein>
<comment type="caution">
    <text evidence="1">The sequence shown here is derived from an EMBL/GenBank/DDBJ whole genome shotgun (WGS) entry which is preliminary data.</text>
</comment>
<reference evidence="1" key="1">
    <citation type="thesis" date="2020" institute="ProQuest LLC" country="789 East Eisenhower Parkway, Ann Arbor, MI, USA">
        <title>Comparative Genomics and Chromosome Evolution.</title>
        <authorList>
            <person name="Mudd A.B."/>
        </authorList>
    </citation>
    <scope>NUCLEOTIDE SEQUENCE</scope>
    <source>
        <strain evidence="1">1538</strain>
        <tissue evidence="1">Blood</tissue>
    </source>
</reference>
<proteinExistence type="predicted"/>
<accession>A0AAV3A7D1</accession>
<gene>
    <name evidence="1" type="ORF">GDO54_014411</name>
</gene>